<dbReference type="GO" id="GO:0006606">
    <property type="term" value="P:protein import into nucleus"/>
    <property type="evidence" value="ECO:0007669"/>
    <property type="project" value="InterPro"/>
</dbReference>
<keyword evidence="7" id="KW-1185">Reference proteome</keyword>
<keyword evidence="2" id="KW-0813">Transport</keyword>
<gene>
    <name evidence="6" type="ORF">H0E87_014256</name>
</gene>
<keyword evidence="5" id="KW-0653">Protein transport</keyword>
<evidence type="ECO:0000256" key="4">
    <source>
        <dbReference type="ARBA" id="ARBA00022737"/>
    </source>
</evidence>
<evidence type="ECO:0000313" key="7">
    <source>
        <dbReference type="Proteomes" id="UP000807159"/>
    </source>
</evidence>
<comment type="subcellular location">
    <subcellularLocation>
        <location evidence="1">Cytoplasm</location>
    </subcellularLocation>
</comment>
<organism evidence="6 7">
    <name type="scientific">Populus deltoides</name>
    <name type="common">Eastern poplar</name>
    <name type="synonym">Eastern cottonwood</name>
    <dbReference type="NCBI Taxonomy" id="3696"/>
    <lineage>
        <taxon>Eukaryota</taxon>
        <taxon>Viridiplantae</taxon>
        <taxon>Streptophyta</taxon>
        <taxon>Embryophyta</taxon>
        <taxon>Tracheophyta</taxon>
        <taxon>Spermatophyta</taxon>
        <taxon>Magnoliopsida</taxon>
        <taxon>eudicotyledons</taxon>
        <taxon>Gunneridae</taxon>
        <taxon>Pentapetalae</taxon>
        <taxon>rosids</taxon>
        <taxon>fabids</taxon>
        <taxon>Malpighiales</taxon>
        <taxon>Salicaceae</taxon>
        <taxon>Saliceae</taxon>
        <taxon>Populus</taxon>
    </lineage>
</organism>
<reference evidence="6" key="1">
    <citation type="journal article" date="2021" name="J. Hered.">
        <title>Genome Assembly of Salicaceae Populus deltoides (Eastern Cottonwood) I-69 Based on Nanopore Sequencing and Hi-C Technologies.</title>
        <authorList>
            <person name="Bai S."/>
            <person name="Wu H."/>
            <person name="Zhang J."/>
            <person name="Pan Z."/>
            <person name="Zhao W."/>
            <person name="Li Z."/>
            <person name="Tong C."/>
        </authorList>
    </citation>
    <scope>NUCLEOTIDE SEQUENCE</scope>
    <source>
        <tissue evidence="6">Leaf</tissue>
    </source>
</reference>
<evidence type="ECO:0008006" key="8">
    <source>
        <dbReference type="Google" id="ProtNLM"/>
    </source>
</evidence>
<proteinExistence type="predicted"/>
<dbReference type="PANTHER" id="PTHR10527">
    <property type="entry name" value="IMPORTIN BETA"/>
    <property type="match status" value="1"/>
</dbReference>
<dbReference type="InterPro" id="IPR040122">
    <property type="entry name" value="Importin_beta"/>
</dbReference>
<comment type="caution">
    <text evidence="6">The sequence shown here is derived from an EMBL/GenBank/DDBJ whole genome shotgun (WGS) entry which is preliminary data.</text>
</comment>
<evidence type="ECO:0000313" key="6">
    <source>
        <dbReference type="EMBL" id="KAH8502879.1"/>
    </source>
</evidence>
<evidence type="ECO:0000256" key="1">
    <source>
        <dbReference type="ARBA" id="ARBA00004496"/>
    </source>
</evidence>
<keyword evidence="3" id="KW-0963">Cytoplasm</keyword>
<dbReference type="Gene3D" id="1.25.10.10">
    <property type="entry name" value="Leucine-rich Repeat Variant"/>
    <property type="match status" value="1"/>
</dbReference>
<accession>A0A8T2YCY8</accession>
<dbReference type="InterPro" id="IPR011989">
    <property type="entry name" value="ARM-like"/>
</dbReference>
<dbReference type="SUPFAM" id="SSF48371">
    <property type="entry name" value="ARM repeat"/>
    <property type="match status" value="1"/>
</dbReference>
<evidence type="ECO:0000256" key="2">
    <source>
        <dbReference type="ARBA" id="ARBA00022448"/>
    </source>
</evidence>
<evidence type="ECO:0000256" key="3">
    <source>
        <dbReference type="ARBA" id="ARBA00022490"/>
    </source>
</evidence>
<dbReference type="Proteomes" id="UP000807159">
    <property type="component" value="Chromosome 7"/>
</dbReference>
<dbReference type="InterPro" id="IPR016024">
    <property type="entry name" value="ARM-type_fold"/>
</dbReference>
<dbReference type="AlphaFoldDB" id="A0A8T2YCY8"/>
<name>A0A8T2YCY8_POPDE</name>
<protein>
    <recommendedName>
        <fullName evidence="8">ARM repeat superfamily protein</fullName>
    </recommendedName>
</protein>
<evidence type="ECO:0000256" key="5">
    <source>
        <dbReference type="ARBA" id="ARBA00022927"/>
    </source>
</evidence>
<dbReference type="EMBL" id="JACEGQ020000007">
    <property type="protein sequence ID" value="KAH8502879.1"/>
    <property type="molecule type" value="Genomic_DNA"/>
</dbReference>
<sequence length="433" mass="48531">MIQIKTETLEEKATACVLLRDCVAELKEGIDLWIDEVAETLVPLLNFYEHAEVRIAAVLAMPEILKSSKAAIEKRLLQKSPFEKLCSDIIPALVEALVKEEVIKISAVMLDSLEDCLELSGPVLNIDQIKRFLSVIMDVLDTSMSIPKGDEASEQGVKVCACLKIFMKTYKGSLLQFFDQLLSPMEHMWVKDKTVKERKIALKIFTDVVEEFREEALKFCESELSLLFKACNDEEPEVQEIAAHGIGVAAAYGGSIFKPLVGEAVSALNATISDSMAFHRDYIMAHDAAVTALGQIYLFHKDRINASEKWLGYRVVNFVSLKRFSMIFGSGAEAEATLPPFWFLTAITAKSYIIMVSEDELLRQEFAYLPKIIAAFAEILWADDETLATEETVNRVNKQLRDFKSRLPSNIWSSILSTLEPSRQNVLQLSLSS</sequence>
<dbReference type="GO" id="GO:0005737">
    <property type="term" value="C:cytoplasm"/>
    <property type="evidence" value="ECO:0007669"/>
    <property type="project" value="UniProtKB-SubCell"/>
</dbReference>
<keyword evidence="4" id="KW-0677">Repeat</keyword>